<dbReference type="SUPFAM" id="SSF48264">
    <property type="entry name" value="Cytochrome P450"/>
    <property type="match status" value="1"/>
</dbReference>
<name>A0ABU8RYT3_9SPHN</name>
<dbReference type="InterPro" id="IPR001128">
    <property type="entry name" value="Cyt_P450"/>
</dbReference>
<dbReference type="PRINTS" id="PR00385">
    <property type="entry name" value="P450"/>
</dbReference>
<gene>
    <name evidence="2" type="ORF">WG901_14730</name>
</gene>
<evidence type="ECO:0000313" key="3">
    <source>
        <dbReference type="Proteomes" id="UP001361239"/>
    </source>
</evidence>
<dbReference type="PANTHER" id="PTHR46696:SF1">
    <property type="entry name" value="CYTOCHROME P450 YJIB-RELATED"/>
    <property type="match status" value="1"/>
</dbReference>
<comment type="similarity">
    <text evidence="1">Belongs to the cytochrome P450 family.</text>
</comment>
<dbReference type="Proteomes" id="UP001361239">
    <property type="component" value="Unassembled WGS sequence"/>
</dbReference>
<dbReference type="PRINTS" id="PR00359">
    <property type="entry name" value="BP450"/>
</dbReference>
<dbReference type="InterPro" id="IPR002397">
    <property type="entry name" value="Cyt_P450_B"/>
</dbReference>
<comment type="caution">
    <text evidence="2">The sequence shown here is derived from an EMBL/GenBank/DDBJ whole genome shotgun (WGS) entry which is preliminary data.</text>
</comment>
<evidence type="ECO:0000313" key="2">
    <source>
        <dbReference type="EMBL" id="MEJ5977902.1"/>
    </source>
</evidence>
<dbReference type="RefSeq" id="WP_339587849.1">
    <property type="nucleotide sequence ID" value="NZ_JBBHJZ010000003.1"/>
</dbReference>
<dbReference type="InterPro" id="IPR036396">
    <property type="entry name" value="Cyt_P450_sf"/>
</dbReference>
<evidence type="ECO:0000256" key="1">
    <source>
        <dbReference type="ARBA" id="ARBA00010617"/>
    </source>
</evidence>
<protein>
    <submittedName>
        <fullName evidence="2">Cytochrome P450</fullName>
    </submittedName>
</protein>
<dbReference type="PANTHER" id="PTHR46696">
    <property type="entry name" value="P450, PUTATIVE (EUROFUNG)-RELATED"/>
    <property type="match status" value="1"/>
</dbReference>
<keyword evidence="3" id="KW-1185">Reference proteome</keyword>
<dbReference type="Gene3D" id="1.10.630.10">
    <property type="entry name" value="Cytochrome P450"/>
    <property type="match status" value="1"/>
</dbReference>
<dbReference type="Pfam" id="PF00067">
    <property type="entry name" value="p450"/>
    <property type="match status" value="1"/>
</dbReference>
<organism evidence="2 3">
    <name type="scientific">Novosphingobium anseongense</name>
    <dbReference type="NCBI Taxonomy" id="3133436"/>
    <lineage>
        <taxon>Bacteria</taxon>
        <taxon>Pseudomonadati</taxon>
        <taxon>Pseudomonadota</taxon>
        <taxon>Alphaproteobacteria</taxon>
        <taxon>Sphingomonadales</taxon>
        <taxon>Sphingomonadaceae</taxon>
        <taxon>Novosphingobium</taxon>
    </lineage>
</organism>
<reference evidence="2 3" key="1">
    <citation type="submission" date="2024-03" db="EMBL/GenBank/DDBJ databases">
        <authorList>
            <person name="Jo J.-H."/>
        </authorList>
    </citation>
    <scope>NUCLEOTIDE SEQUENCE [LARGE SCALE GENOMIC DNA]</scope>
    <source>
        <strain evidence="2 3">PS1R-30</strain>
    </source>
</reference>
<sequence>MQTLGELDLPYLEYTNPALAADPYPHFAEARAKHPFLARTDLGIVVTEYQAMRDLFGREELRAPYADVVKVLGQENTPWGDFTERQMIALPAETHRFLRDTFAAKFTPRNANELRPLMRANITKLLDQWAPRENIDFEEFAANFPISVMFALVGAPQDDIAQLRDDLEVIGLAHSYQDDLFPRIQAGMVRLEAYVERIIAERRADPHEKQEDLLDLLINTSDDGNVTHQQLADLIVFFFLAGYDTSKNVLTYLMYTLLDYPEIYERCAQDHDYCRKVIEEGLRYFNPSTVARFVDKEFTYRDVVFPKDQMMFFPLSVSGRDPGSYDEPDRFDPDRAIDPKKRQIAFALGKHMCLGQYIARAQLQEALHQIAQRMKHPKLAGTVGHRPFYGAWGLKGLPLTFEEGEAKVFEDA</sequence>
<accession>A0ABU8RYT3</accession>
<proteinExistence type="inferred from homology"/>
<dbReference type="EMBL" id="JBBHJZ010000003">
    <property type="protein sequence ID" value="MEJ5977902.1"/>
    <property type="molecule type" value="Genomic_DNA"/>
</dbReference>